<evidence type="ECO:0000256" key="1">
    <source>
        <dbReference type="SAM" id="Coils"/>
    </source>
</evidence>
<dbReference type="PANTHER" id="PTHR46345:SF10">
    <property type="entry name" value="FORMIN-J"/>
    <property type="match status" value="1"/>
</dbReference>
<feature type="region of interest" description="Disordered" evidence="2">
    <location>
        <begin position="407"/>
        <end position="435"/>
    </location>
</feature>
<feature type="compositionally biased region" description="Polar residues" evidence="2">
    <location>
        <begin position="615"/>
        <end position="630"/>
    </location>
</feature>
<feature type="region of interest" description="Disordered" evidence="2">
    <location>
        <begin position="342"/>
        <end position="383"/>
    </location>
</feature>
<feature type="compositionally biased region" description="Polar residues" evidence="2">
    <location>
        <begin position="342"/>
        <end position="373"/>
    </location>
</feature>
<feature type="domain" description="FH2" evidence="3">
    <location>
        <begin position="1"/>
        <end position="241"/>
    </location>
</feature>
<dbReference type="Gene3D" id="1.20.58.2220">
    <property type="entry name" value="Formin, FH2 domain"/>
    <property type="match status" value="1"/>
</dbReference>
<reference evidence="4" key="3">
    <citation type="submission" date="2025-09" db="UniProtKB">
        <authorList>
            <consortium name="Ensembl"/>
        </authorList>
    </citation>
    <scope>IDENTIFICATION</scope>
</reference>
<feature type="compositionally biased region" description="Basic and acidic residues" evidence="2">
    <location>
        <begin position="540"/>
        <end position="554"/>
    </location>
</feature>
<feature type="coiled-coil region" evidence="1">
    <location>
        <begin position="216"/>
        <end position="243"/>
    </location>
</feature>
<protein>
    <recommendedName>
        <fullName evidence="3">FH2 domain-containing protein</fullName>
    </recommendedName>
</protein>
<evidence type="ECO:0000259" key="3">
    <source>
        <dbReference type="PROSITE" id="PS51444"/>
    </source>
</evidence>
<keyword evidence="5" id="KW-1185">Reference proteome</keyword>
<feature type="region of interest" description="Disordered" evidence="2">
    <location>
        <begin position="708"/>
        <end position="969"/>
    </location>
</feature>
<dbReference type="InterPro" id="IPR042201">
    <property type="entry name" value="FH2_Formin_sf"/>
</dbReference>
<reference evidence="4" key="2">
    <citation type="submission" date="2025-08" db="UniProtKB">
        <authorList>
            <consortium name="Ensembl"/>
        </authorList>
    </citation>
    <scope>IDENTIFICATION</scope>
</reference>
<feature type="compositionally biased region" description="Basic and acidic residues" evidence="2">
    <location>
        <begin position="655"/>
        <end position="667"/>
    </location>
</feature>
<accession>A0A4W5QJC4</accession>
<dbReference type="SUPFAM" id="SSF101447">
    <property type="entry name" value="Formin homology 2 domain (FH2 domain)"/>
    <property type="match status" value="1"/>
</dbReference>
<proteinExistence type="predicted"/>
<feature type="compositionally biased region" description="Polar residues" evidence="2">
    <location>
        <begin position="560"/>
        <end position="581"/>
    </location>
</feature>
<feature type="compositionally biased region" description="Low complexity" evidence="2">
    <location>
        <begin position="862"/>
        <end position="873"/>
    </location>
</feature>
<reference evidence="5" key="1">
    <citation type="submission" date="2018-06" db="EMBL/GenBank/DDBJ databases">
        <title>Genome assembly of Danube salmon.</title>
        <authorList>
            <person name="Macqueen D.J."/>
            <person name="Gundappa M.K."/>
        </authorList>
    </citation>
    <scope>NUCLEOTIDE SEQUENCE [LARGE SCALE GENOMIC DNA]</scope>
</reference>
<sequence length="969" mass="106247">MILLVEVPSLRLRLDAMILQEEFDPAVTSLCLAARCLREAARELLSCPELHSILRLVLKAGNYMNAGGYAGNAAGFRIPSLLKLADTKANKPGMNLLHFVAMEAVKKDQSLLSFPGQLGHVGPASRLCEESVVEDLSRLHSRVASLRISVQTEAEIQQLTQPFLEVAEDRLKEAEDDVEGMRMSSQALVEFFCEDDSIFKLEEACRVFHSFCLRFQRAVQENAEREQKEQKQMERERKMVEKRRSVPVCTGLDLGVVLGRVSPPGTQKNQDDLERTLENLSHTWSRRSLRTQENRRHSHHLQNYNSHLLQNNSSSSPPPPQTSSTHLQNYTSHLLQNTTSAPLQTSPLQTSPHPHLNNSSNLRNPSIHPQTSPGLPYPTYPSQERLSLGTETRTEPLVRQHQTVLETKIPNHEGTNQTQVSQPQHEPTSNISQSQCGRRFNVPQNRQDTIAYVTQTKHGIATNVIESLLAPTARVTETHHERTVDASPDQYVLTTKSMACPHRHSSTTTAAIPSVIRNTIGLRHRYDLEGTDPTPVSQAKHTDSSVRDAAHQDPELAPLTGSTVTEVTEQPFESQSKSSMATDAPDGVQSQESKGAKETTHGSGGALELRLSPEGGTTQPRETESHSTPVEQRWLPPSLPELSPQRAHQCPEVCSPDKERDRSYPRVGETLECHTLVRGLRSYDSLSPPPTPTTHLPKAPPSLCSKWRKERQAETPGAGAGLPMGKEDSRSGGNTPVVRGGAKRGLVPQARLPNNTGIHRARFISKPETQTPPGPVPNPNLQTTPRSTRLASPSIRSASIRSSPITRPTTTQTAVKRSSSTRSERSQAGGENQQQAPGKPTLTRRVSERAGLGLGPERERTSSTSTSSSTATSQPVFVRCSPLRVTKRLAPTSNSETQHSSQPRSTHSPSSDTAKTIRTAIIAAARTKTSKTSPGTEPSRAAVSACKTPTATRIPGPKMDRPASSPMWK</sequence>
<dbReference type="PROSITE" id="PS51444">
    <property type="entry name" value="FH2"/>
    <property type="match status" value="1"/>
</dbReference>
<evidence type="ECO:0000256" key="2">
    <source>
        <dbReference type="SAM" id="MobiDB-lite"/>
    </source>
</evidence>
<evidence type="ECO:0000313" key="5">
    <source>
        <dbReference type="Proteomes" id="UP000314982"/>
    </source>
</evidence>
<organism evidence="4 5">
    <name type="scientific">Hucho hucho</name>
    <name type="common">huchen</name>
    <dbReference type="NCBI Taxonomy" id="62062"/>
    <lineage>
        <taxon>Eukaryota</taxon>
        <taxon>Metazoa</taxon>
        <taxon>Chordata</taxon>
        <taxon>Craniata</taxon>
        <taxon>Vertebrata</taxon>
        <taxon>Euteleostomi</taxon>
        <taxon>Actinopterygii</taxon>
        <taxon>Neopterygii</taxon>
        <taxon>Teleostei</taxon>
        <taxon>Protacanthopterygii</taxon>
        <taxon>Salmoniformes</taxon>
        <taxon>Salmonidae</taxon>
        <taxon>Salmoninae</taxon>
        <taxon>Hucho</taxon>
    </lineage>
</organism>
<dbReference type="Pfam" id="PF02181">
    <property type="entry name" value="FH2"/>
    <property type="match status" value="1"/>
</dbReference>
<dbReference type="STRING" id="62062.ENSHHUP00000076232"/>
<feature type="compositionally biased region" description="Polar residues" evidence="2">
    <location>
        <begin position="413"/>
        <end position="435"/>
    </location>
</feature>
<evidence type="ECO:0000313" key="4">
    <source>
        <dbReference type="Ensembl" id="ENSHHUP00000076232.1"/>
    </source>
</evidence>
<dbReference type="Ensembl" id="ENSHHUT00000078724.1">
    <property type="protein sequence ID" value="ENSHHUP00000076232.1"/>
    <property type="gene ID" value="ENSHHUG00000044627.1"/>
</dbReference>
<name>A0A4W5QJC4_9TELE</name>
<dbReference type="AlphaFoldDB" id="A0A4W5QJC4"/>
<keyword evidence="1" id="KW-0175">Coiled coil</keyword>
<feature type="compositionally biased region" description="Polar residues" evidence="2">
    <location>
        <begin position="805"/>
        <end position="821"/>
    </location>
</feature>
<dbReference type="GeneTree" id="ENSGT00940000155128"/>
<feature type="compositionally biased region" description="Low complexity" evidence="2">
    <location>
        <begin position="791"/>
        <end position="804"/>
    </location>
</feature>
<dbReference type="Proteomes" id="UP000314982">
    <property type="component" value="Unassembled WGS sequence"/>
</dbReference>
<dbReference type="InterPro" id="IPR015425">
    <property type="entry name" value="FH2_Formin"/>
</dbReference>
<feature type="compositionally biased region" description="Polar residues" evidence="2">
    <location>
        <begin position="779"/>
        <end position="790"/>
    </location>
</feature>
<feature type="compositionally biased region" description="Low complexity" evidence="2">
    <location>
        <begin position="897"/>
        <end position="933"/>
    </location>
</feature>
<feature type="region of interest" description="Disordered" evidence="2">
    <location>
        <begin position="526"/>
        <end position="667"/>
    </location>
</feature>
<dbReference type="PANTHER" id="PTHR46345">
    <property type="entry name" value="INVERTED FORMIN-2"/>
    <property type="match status" value="1"/>
</dbReference>